<dbReference type="Pfam" id="PF13920">
    <property type="entry name" value="zf-C3HC4_3"/>
    <property type="match status" value="1"/>
</dbReference>
<dbReference type="GO" id="GO:0061630">
    <property type="term" value="F:ubiquitin protein ligase activity"/>
    <property type="evidence" value="ECO:0007669"/>
    <property type="project" value="TreeGrafter"/>
</dbReference>
<dbReference type="FunFam" id="1.10.1170.10:FF:000002">
    <property type="entry name" value="Baculoviral IAP repeat containing 7"/>
    <property type="match status" value="1"/>
</dbReference>
<dbReference type="Gene3D" id="1.10.533.10">
    <property type="entry name" value="Death Domain, Fas"/>
    <property type="match status" value="1"/>
</dbReference>
<protein>
    <recommendedName>
        <fullName evidence="7">RING-type domain-containing protein</fullName>
    </recommendedName>
</protein>
<dbReference type="InterPro" id="IPR001370">
    <property type="entry name" value="BIR_rpt"/>
</dbReference>
<dbReference type="InterPro" id="IPR001841">
    <property type="entry name" value="Znf_RING"/>
</dbReference>
<keyword evidence="3" id="KW-0479">Metal-binding</keyword>
<evidence type="ECO:0000313" key="8">
    <source>
        <dbReference type="EMBL" id="KAG5670141.1"/>
    </source>
</evidence>
<comment type="similarity">
    <text evidence="1">Belongs to the IAP family.</text>
</comment>
<dbReference type="InterPro" id="IPR050784">
    <property type="entry name" value="IAP"/>
</dbReference>
<keyword evidence="2" id="KW-0053">Apoptosis</keyword>
<evidence type="ECO:0000256" key="5">
    <source>
        <dbReference type="ARBA" id="ARBA00022833"/>
    </source>
</evidence>
<dbReference type="Pfam" id="PF00653">
    <property type="entry name" value="BIR"/>
    <property type="match status" value="2"/>
</dbReference>
<keyword evidence="9" id="KW-1185">Reference proteome</keyword>
<dbReference type="InterPro" id="IPR011029">
    <property type="entry name" value="DEATH-like_dom_sf"/>
</dbReference>
<dbReference type="GO" id="GO:0043066">
    <property type="term" value="P:negative regulation of apoptotic process"/>
    <property type="evidence" value="ECO:0007669"/>
    <property type="project" value="TreeGrafter"/>
</dbReference>
<evidence type="ECO:0000313" key="9">
    <source>
        <dbReference type="Proteomes" id="UP001107558"/>
    </source>
</evidence>
<dbReference type="GO" id="GO:0008270">
    <property type="term" value="F:zinc ion binding"/>
    <property type="evidence" value="ECO:0007669"/>
    <property type="project" value="UniProtKB-KW"/>
</dbReference>
<dbReference type="PROSITE" id="PS50089">
    <property type="entry name" value="ZF_RING_2"/>
    <property type="match status" value="1"/>
</dbReference>
<name>A0A9J6BK20_POLVA</name>
<dbReference type="GO" id="GO:0043027">
    <property type="term" value="F:cysteine-type endopeptidase inhibitor activity involved in apoptotic process"/>
    <property type="evidence" value="ECO:0007669"/>
    <property type="project" value="TreeGrafter"/>
</dbReference>
<dbReference type="CDD" id="cd14321">
    <property type="entry name" value="UBA_IAPs"/>
    <property type="match status" value="1"/>
</dbReference>
<evidence type="ECO:0000259" key="7">
    <source>
        <dbReference type="PROSITE" id="PS50089"/>
    </source>
</evidence>
<feature type="domain" description="RING-type" evidence="7">
    <location>
        <begin position="376"/>
        <end position="411"/>
    </location>
</feature>
<evidence type="ECO:0000256" key="2">
    <source>
        <dbReference type="ARBA" id="ARBA00022703"/>
    </source>
</evidence>
<dbReference type="SUPFAM" id="SSF57924">
    <property type="entry name" value="Inhibitor of apoptosis (IAP) repeat"/>
    <property type="match status" value="2"/>
</dbReference>
<keyword evidence="5" id="KW-0862">Zinc</keyword>
<dbReference type="SMART" id="SM00184">
    <property type="entry name" value="RING"/>
    <property type="match status" value="1"/>
</dbReference>
<dbReference type="CDD" id="cd16713">
    <property type="entry name" value="RING-HC_BIRC2_3_7"/>
    <property type="match status" value="1"/>
</dbReference>
<dbReference type="GO" id="GO:0031398">
    <property type="term" value="P:positive regulation of protein ubiquitination"/>
    <property type="evidence" value="ECO:0007669"/>
    <property type="project" value="TreeGrafter"/>
</dbReference>
<dbReference type="PROSITE" id="PS01282">
    <property type="entry name" value="BIR_REPEAT_1"/>
    <property type="match status" value="2"/>
</dbReference>
<evidence type="ECO:0000256" key="1">
    <source>
        <dbReference type="ARBA" id="ARBA00006672"/>
    </source>
</evidence>
<keyword evidence="4 6" id="KW-0863">Zinc-finger</keyword>
<dbReference type="Proteomes" id="UP001107558">
    <property type="component" value="Chromosome 3"/>
</dbReference>
<dbReference type="GO" id="GO:0051726">
    <property type="term" value="P:regulation of cell cycle"/>
    <property type="evidence" value="ECO:0007669"/>
    <property type="project" value="TreeGrafter"/>
</dbReference>
<dbReference type="Gene3D" id="1.10.8.10">
    <property type="entry name" value="DNA helicase RuvA subunit, C-terminal domain"/>
    <property type="match status" value="1"/>
</dbReference>
<reference evidence="8" key="1">
    <citation type="submission" date="2021-03" db="EMBL/GenBank/DDBJ databases">
        <title>Chromosome level genome of the anhydrobiotic midge Polypedilum vanderplanki.</title>
        <authorList>
            <person name="Yoshida Y."/>
            <person name="Kikawada T."/>
            <person name="Gusev O."/>
        </authorList>
    </citation>
    <scope>NUCLEOTIDE SEQUENCE</scope>
    <source>
        <strain evidence="8">NIAS01</strain>
        <tissue evidence="8">Whole body or cell culture</tissue>
    </source>
</reference>
<proteinExistence type="inferred from homology"/>
<dbReference type="PANTHER" id="PTHR10044:SF139">
    <property type="entry name" value="DEATH-ASSOCIATED INHIBITOR OF APOPTOSIS 2"/>
    <property type="match status" value="1"/>
</dbReference>
<evidence type="ECO:0000256" key="4">
    <source>
        <dbReference type="ARBA" id="ARBA00022771"/>
    </source>
</evidence>
<evidence type="ECO:0000256" key="3">
    <source>
        <dbReference type="ARBA" id="ARBA00022723"/>
    </source>
</evidence>
<dbReference type="OrthoDB" id="774873at2759"/>
<dbReference type="GO" id="GO:0005737">
    <property type="term" value="C:cytoplasm"/>
    <property type="evidence" value="ECO:0007669"/>
    <property type="project" value="TreeGrafter"/>
</dbReference>
<dbReference type="EMBL" id="JADBJN010000003">
    <property type="protein sequence ID" value="KAG5670141.1"/>
    <property type="molecule type" value="Genomic_DNA"/>
</dbReference>
<organism evidence="8 9">
    <name type="scientific">Polypedilum vanderplanki</name>
    <name type="common">Sleeping chironomid midge</name>
    <dbReference type="NCBI Taxonomy" id="319348"/>
    <lineage>
        <taxon>Eukaryota</taxon>
        <taxon>Metazoa</taxon>
        <taxon>Ecdysozoa</taxon>
        <taxon>Arthropoda</taxon>
        <taxon>Hexapoda</taxon>
        <taxon>Insecta</taxon>
        <taxon>Pterygota</taxon>
        <taxon>Neoptera</taxon>
        <taxon>Endopterygota</taxon>
        <taxon>Diptera</taxon>
        <taxon>Nematocera</taxon>
        <taxon>Chironomoidea</taxon>
        <taxon>Chironomidae</taxon>
        <taxon>Chironominae</taxon>
        <taxon>Polypedilum</taxon>
        <taxon>Polypedilum</taxon>
    </lineage>
</organism>
<gene>
    <name evidence="8" type="ORF">PVAND_000423</name>
</gene>
<dbReference type="AlphaFoldDB" id="A0A9J6BK20"/>
<dbReference type="PANTHER" id="PTHR10044">
    <property type="entry name" value="INHIBITOR OF APOPTOSIS"/>
    <property type="match status" value="1"/>
</dbReference>
<dbReference type="CDD" id="cd00022">
    <property type="entry name" value="BIR"/>
    <property type="match status" value="2"/>
</dbReference>
<dbReference type="PROSITE" id="PS50143">
    <property type="entry name" value="BIR_REPEAT_2"/>
    <property type="match status" value="2"/>
</dbReference>
<dbReference type="GO" id="GO:0005634">
    <property type="term" value="C:nucleus"/>
    <property type="evidence" value="ECO:0007669"/>
    <property type="project" value="TreeGrafter"/>
</dbReference>
<sequence>MNISSQTGQEIDLKRVENRLRTFDNWPIGFIDKSDLANAGFYYLNNSDQVRCVECGGVIGQWEQGDVPLLEHKKFFPNCPIVRQYDNEEIGIQPASLPKYPEYSTIESRIRSFSNWASAAQDSARLAQAGFYYLGNCDEVRCFSCDGGLRNWLEQDDPWFEHARWFPKCPFVKLVKGSAYIKNVLQRIQNTNQNQITASAPTALISIDDAMSSQPAIDALEMGLNVGRVRVVMQRRLQLTGRPFTSTEALVAAVLDGQIADEEFDQEQDPETEVRIQNQVTELLLSAVNSVAFNNTNSRDIVEQHPSTSSEVTSFSNVRPIVPENSNNSLTRVSTNELLRTQERATEKSENTLEAKSTTTVTASDLDERRLKNVECKICMTEEVGVVFLPCGHLLSCVYCAPALTQCPLCREIIRGRVRTFLS</sequence>
<dbReference type="SMART" id="SM00238">
    <property type="entry name" value="BIR"/>
    <property type="match status" value="2"/>
</dbReference>
<dbReference type="FunFam" id="1.10.1170.10:FF:000003">
    <property type="entry name" value="E3 ubiquitin-protein ligase XIAP"/>
    <property type="match status" value="1"/>
</dbReference>
<evidence type="ECO:0000256" key="6">
    <source>
        <dbReference type="PROSITE-ProRule" id="PRU00175"/>
    </source>
</evidence>
<comment type="caution">
    <text evidence="8">The sequence shown here is derived from an EMBL/GenBank/DDBJ whole genome shotgun (WGS) entry which is preliminary data.</text>
</comment>
<dbReference type="Gene3D" id="1.10.1170.10">
    <property type="entry name" value="Inhibitor Of Apoptosis Protein (2mihbC-IAP-1), Chain A"/>
    <property type="match status" value="2"/>
</dbReference>
<accession>A0A9J6BK20</accession>
<dbReference type="GO" id="GO:0006915">
    <property type="term" value="P:apoptotic process"/>
    <property type="evidence" value="ECO:0007669"/>
    <property type="project" value="UniProtKB-KW"/>
</dbReference>